<dbReference type="PANTHER" id="PTHR35897">
    <property type="entry name" value="METHYLTRANSFERASE AUSD"/>
    <property type="match status" value="1"/>
</dbReference>
<dbReference type="InterPro" id="IPR051654">
    <property type="entry name" value="Meroterpenoid_MTases"/>
</dbReference>
<dbReference type="EMBL" id="JADNRY010000233">
    <property type="protein sequence ID" value="KAF9060641.1"/>
    <property type="molecule type" value="Genomic_DNA"/>
</dbReference>
<evidence type="ECO:0000256" key="3">
    <source>
        <dbReference type="ARBA" id="ARBA00022691"/>
    </source>
</evidence>
<dbReference type="SUPFAM" id="SSF53335">
    <property type="entry name" value="S-adenosyl-L-methionine-dependent methyltransferases"/>
    <property type="match status" value="1"/>
</dbReference>
<sequence>MYKLSPEEFAFFSDQIGITDEEELKNHIVSVVSQAYEVFPKYRCVRDFGFLRMNMSHLPAYPQFLSLSRERKDAIMLDIGCCFGVDVRKALVDGFPAHNVIASDLRPEYWQLGHALFRSTPKSLPAAFIPGDAFDDSIINLSGPAEGPGDVALATVQKSLNPLKGSIAVIHAASLFHLFGEEAQLELARKLGTLLSSQPGSMILGGQRGSEVAEIAFNALRSENSYCHSPESWKSLWDGIVFPRGTVKVECQLRSRNSEPGELIRSSYLLWSVTRI</sequence>
<evidence type="ECO:0000313" key="5">
    <source>
        <dbReference type="EMBL" id="KAF9060641.1"/>
    </source>
</evidence>
<dbReference type="OrthoDB" id="2094832at2759"/>
<name>A0A9P5PC67_9AGAR</name>
<organism evidence="5 6">
    <name type="scientific">Rhodocollybia butyracea</name>
    <dbReference type="NCBI Taxonomy" id="206335"/>
    <lineage>
        <taxon>Eukaryota</taxon>
        <taxon>Fungi</taxon>
        <taxon>Dikarya</taxon>
        <taxon>Basidiomycota</taxon>
        <taxon>Agaricomycotina</taxon>
        <taxon>Agaricomycetes</taxon>
        <taxon>Agaricomycetidae</taxon>
        <taxon>Agaricales</taxon>
        <taxon>Marasmiineae</taxon>
        <taxon>Omphalotaceae</taxon>
        <taxon>Rhodocollybia</taxon>
    </lineage>
</organism>
<evidence type="ECO:0000313" key="6">
    <source>
        <dbReference type="Proteomes" id="UP000772434"/>
    </source>
</evidence>
<dbReference type="InterPro" id="IPR029063">
    <property type="entry name" value="SAM-dependent_MTases_sf"/>
</dbReference>
<accession>A0A9P5PC67</accession>
<reference evidence="5" key="1">
    <citation type="submission" date="2020-11" db="EMBL/GenBank/DDBJ databases">
        <authorList>
            <consortium name="DOE Joint Genome Institute"/>
            <person name="Ahrendt S."/>
            <person name="Riley R."/>
            <person name="Andreopoulos W."/>
            <person name="Labutti K."/>
            <person name="Pangilinan J."/>
            <person name="Ruiz-Duenas F.J."/>
            <person name="Barrasa J.M."/>
            <person name="Sanchez-Garcia M."/>
            <person name="Camarero S."/>
            <person name="Miyauchi S."/>
            <person name="Serrano A."/>
            <person name="Linde D."/>
            <person name="Babiker R."/>
            <person name="Drula E."/>
            <person name="Ayuso-Fernandez I."/>
            <person name="Pacheco R."/>
            <person name="Padilla G."/>
            <person name="Ferreira P."/>
            <person name="Barriuso J."/>
            <person name="Kellner H."/>
            <person name="Castanera R."/>
            <person name="Alfaro M."/>
            <person name="Ramirez L."/>
            <person name="Pisabarro A.G."/>
            <person name="Kuo A."/>
            <person name="Tritt A."/>
            <person name="Lipzen A."/>
            <person name="He G."/>
            <person name="Yan M."/>
            <person name="Ng V."/>
            <person name="Cullen D."/>
            <person name="Martin F."/>
            <person name="Rosso M.-N."/>
            <person name="Henrissat B."/>
            <person name="Hibbett D."/>
            <person name="Martinez A.T."/>
            <person name="Grigoriev I.V."/>
        </authorList>
    </citation>
    <scope>NUCLEOTIDE SEQUENCE</scope>
    <source>
        <strain evidence="5">AH 40177</strain>
    </source>
</reference>
<dbReference type="Gene3D" id="3.40.50.150">
    <property type="entry name" value="Vaccinia Virus protein VP39"/>
    <property type="match status" value="1"/>
</dbReference>
<dbReference type="Proteomes" id="UP000772434">
    <property type="component" value="Unassembled WGS sequence"/>
</dbReference>
<proteinExistence type="inferred from homology"/>
<dbReference type="GO" id="GO:0016740">
    <property type="term" value="F:transferase activity"/>
    <property type="evidence" value="ECO:0007669"/>
    <property type="project" value="UniProtKB-KW"/>
</dbReference>
<protein>
    <submittedName>
        <fullName evidence="5">Uncharacterized protein</fullName>
    </submittedName>
</protein>
<keyword evidence="3" id="KW-0949">S-adenosyl-L-methionine</keyword>
<dbReference type="AlphaFoldDB" id="A0A9P5PC67"/>
<comment type="pathway">
    <text evidence="1">Secondary metabolite biosynthesis.</text>
</comment>
<gene>
    <name evidence="5" type="ORF">BDP27DRAFT_1236497</name>
</gene>
<evidence type="ECO:0000256" key="4">
    <source>
        <dbReference type="ARBA" id="ARBA00038314"/>
    </source>
</evidence>
<keyword evidence="2" id="KW-0808">Transferase</keyword>
<comment type="similarity">
    <text evidence="4">Belongs to the class I-like SAM-binding methyltransferase superfamily.</text>
</comment>
<evidence type="ECO:0000256" key="1">
    <source>
        <dbReference type="ARBA" id="ARBA00005179"/>
    </source>
</evidence>
<comment type="caution">
    <text evidence="5">The sequence shown here is derived from an EMBL/GenBank/DDBJ whole genome shotgun (WGS) entry which is preliminary data.</text>
</comment>
<dbReference type="PANTHER" id="PTHR35897:SF1">
    <property type="entry name" value="METHYLTRANSFERASE AUSD"/>
    <property type="match status" value="1"/>
</dbReference>
<keyword evidence="6" id="KW-1185">Reference proteome</keyword>
<evidence type="ECO:0000256" key="2">
    <source>
        <dbReference type="ARBA" id="ARBA00022679"/>
    </source>
</evidence>